<dbReference type="EMBL" id="JBEPSD010000003">
    <property type="protein sequence ID" value="MET4570764.1"/>
    <property type="molecule type" value="Genomic_DNA"/>
</dbReference>
<gene>
    <name evidence="1" type="ORF">ABIE04_003143</name>
</gene>
<evidence type="ECO:0000313" key="2">
    <source>
        <dbReference type="Proteomes" id="UP001549251"/>
    </source>
</evidence>
<name>A0ABV2Q0C9_9GAMM</name>
<evidence type="ECO:0008006" key="3">
    <source>
        <dbReference type="Google" id="ProtNLM"/>
    </source>
</evidence>
<dbReference type="Pfam" id="PF05708">
    <property type="entry name" value="Peptidase_C92"/>
    <property type="match status" value="1"/>
</dbReference>
<reference evidence="1 2" key="1">
    <citation type="submission" date="2024-06" db="EMBL/GenBank/DDBJ databases">
        <title>Sorghum-associated microbial communities from plants grown in Nebraska, USA.</title>
        <authorList>
            <person name="Schachtman D."/>
        </authorList>
    </citation>
    <scope>NUCLEOTIDE SEQUENCE [LARGE SCALE GENOMIC DNA]</scope>
    <source>
        <strain evidence="1 2">1757</strain>
    </source>
</reference>
<comment type="caution">
    <text evidence="1">The sequence shown here is derived from an EMBL/GenBank/DDBJ whole genome shotgun (WGS) entry which is preliminary data.</text>
</comment>
<evidence type="ECO:0000313" key="1">
    <source>
        <dbReference type="EMBL" id="MET4570764.1"/>
    </source>
</evidence>
<dbReference type="InterPro" id="IPR038765">
    <property type="entry name" value="Papain-like_cys_pep_sf"/>
</dbReference>
<dbReference type="Gene3D" id="3.90.1720.10">
    <property type="entry name" value="endopeptidase domain like (from Nostoc punctiforme)"/>
    <property type="match status" value="1"/>
</dbReference>
<dbReference type="RefSeq" id="WP_354552302.1">
    <property type="nucleotide sequence ID" value="NZ_JBEPSD010000003.1"/>
</dbReference>
<proteinExistence type="predicted"/>
<organism evidence="1 2">
    <name type="scientific">Rhodanobacter soli</name>
    <dbReference type="NCBI Taxonomy" id="590609"/>
    <lineage>
        <taxon>Bacteria</taxon>
        <taxon>Pseudomonadati</taxon>
        <taxon>Pseudomonadota</taxon>
        <taxon>Gammaproteobacteria</taxon>
        <taxon>Lysobacterales</taxon>
        <taxon>Rhodanobacteraceae</taxon>
        <taxon>Rhodanobacter</taxon>
    </lineage>
</organism>
<keyword evidence="2" id="KW-1185">Reference proteome</keyword>
<dbReference type="InterPro" id="IPR024453">
    <property type="entry name" value="Peptidase_C92"/>
</dbReference>
<accession>A0ABV2Q0C9</accession>
<dbReference type="SUPFAM" id="SSF54001">
    <property type="entry name" value="Cysteine proteinases"/>
    <property type="match status" value="1"/>
</dbReference>
<sequence>MNRITQRLGSALARYLNHPARGPYPHLPADLATLRCILRPADVILVEGRARISSAIKYLTQSTWSHVALYVGDYAGQSLAGHTDLVVEADTELGVHLLDLQQLGGYHLRICRPAGLSDADAHRVVDYVIARLGQRYDLKNVFDLARYLLPTPPVPGPWRRRLLALGSGDPTRAICSTLVAEAFQSVPFPILPVIRTESAATPECCDCIREIFHIRDHSLYTPRDFDVSPYFEVIKPTLAKGFDYHQLIWDTGPSPQS</sequence>
<dbReference type="Proteomes" id="UP001549251">
    <property type="component" value="Unassembled WGS sequence"/>
</dbReference>
<protein>
    <recommendedName>
        <fullName evidence="3">Lipo-like protein</fullName>
    </recommendedName>
</protein>